<dbReference type="CDD" id="cd06207">
    <property type="entry name" value="CyPoR_like"/>
    <property type="match status" value="1"/>
</dbReference>
<dbReference type="OrthoDB" id="1856718at2759"/>
<keyword evidence="13" id="KW-0560">Oxidoreductase</keyword>
<dbReference type="FunFam" id="1.20.990.10:FF:000010">
    <property type="entry name" value="Sulfite reductase [NADPH] flavoprotein component"/>
    <property type="match status" value="1"/>
</dbReference>
<evidence type="ECO:0000256" key="13">
    <source>
        <dbReference type="ARBA" id="ARBA00023002"/>
    </source>
</evidence>
<evidence type="ECO:0000256" key="11">
    <source>
        <dbReference type="ARBA" id="ARBA00022857"/>
    </source>
</evidence>
<comment type="caution">
    <text evidence="19">The sequence shown here is derived from an EMBL/GenBank/DDBJ whole genome shotgun (WGS) entry which is preliminary data.</text>
</comment>
<accession>A0A0F4ZIC1</accession>
<dbReference type="InterPro" id="IPR001709">
    <property type="entry name" value="Flavoprot_Pyr_Nucl_cyt_Rdtase"/>
</dbReference>
<comment type="pathway">
    <text evidence="3">Sulfur metabolism; hydrogen sulfide biosynthesis; hydrogen sulfide from sulfite (NADPH route): step 1/1.</text>
</comment>
<evidence type="ECO:0000313" key="19">
    <source>
        <dbReference type="EMBL" id="KKA29866.1"/>
    </source>
</evidence>
<evidence type="ECO:0000256" key="1">
    <source>
        <dbReference type="ARBA" id="ARBA00001917"/>
    </source>
</evidence>
<dbReference type="FunFam" id="3.40.50.920:FF:000007">
    <property type="entry name" value="Pyruvate:ferredoxin (Flavodoxin) oxidoreductase"/>
    <property type="match status" value="1"/>
</dbReference>
<dbReference type="GO" id="GO:0005829">
    <property type="term" value="C:cytosol"/>
    <property type="evidence" value="ECO:0007669"/>
    <property type="project" value="TreeGrafter"/>
</dbReference>
<dbReference type="GO" id="GO:0010181">
    <property type="term" value="F:FMN binding"/>
    <property type="evidence" value="ECO:0007669"/>
    <property type="project" value="TreeGrafter"/>
</dbReference>
<dbReference type="AlphaFoldDB" id="A0A0F4ZIC1"/>
<dbReference type="Gene3D" id="3.40.50.80">
    <property type="entry name" value="Nucleotide-binding domain of ferredoxin-NADP reductase (FNR) module"/>
    <property type="match status" value="1"/>
</dbReference>
<dbReference type="GO" id="GO:0050660">
    <property type="term" value="F:flavin adenine dinucleotide binding"/>
    <property type="evidence" value="ECO:0007669"/>
    <property type="project" value="TreeGrafter"/>
</dbReference>
<proteinExistence type="predicted"/>
<keyword evidence="6" id="KW-0004">4Fe-4S</keyword>
<evidence type="ECO:0000259" key="18">
    <source>
        <dbReference type="PROSITE" id="PS51384"/>
    </source>
</evidence>
<evidence type="ECO:0000313" key="20">
    <source>
        <dbReference type="Proteomes" id="UP000033483"/>
    </source>
</evidence>
<evidence type="ECO:0000256" key="10">
    <source>
        <dbReference type="ARBA" id="ARBA00022827"/>
    </source>
</evidence>
<dbReference type="EC" id="1.8.1.2" evidence="4"/>
<feature type="domain" description="FAD-binding FR-type" evidence="18">
    <location>
        <begin position="679"/>
        <end position="910"/>
    </location>
</feature>
<dbReference type="GO" id="GO:0046872">
    <property type="term" value="F:metal ion binding"/>
    <property type="evidence" value="ECO:0007669"/>
    <property type="project" value="UniProtKB-KW"/>
</dbReference>
<dbReference type="InterPro" id="IPR017938">
    <property type="entry name" value="Riboflavin_synthase-like_b-brl"/>
</dbReference>
<keyword evidence="8" id="KW-0288">FMN</keyword>
<dbReference type="SUPFAM" id="SSF63380">
    <property type="entry name" value="Riboflavin synthase domain-like"/>
    <property type="match status" value="1"/>
</dbReference>
<dbReference type="PRINTS" id="PR00371">
    <property type="entry name" value="FPNCR"/>
</dbReference>
<keyword evidence="11" id="KW-0521">NADP</keyword>
<dbReference type="Pfam" id="PF00175">
    <property type="entry name" value="NAD_binding_1"/>
    <property type="match status" value="1"/>
</dbReference>
<name>A0A0F4ZIC1_9PEZI</name>
<dbReference type="EMBL" id="LAEV01000658">
    <property type="protein sequence ID" value="KKA29866.1"/>
    <property type="molecule type" value="Genomic_DNA"/>
</dbReference>
<dbReference type="GO" id="GO:0009337">
    <property type="term" value="C:sulfite reductase complex (NADPH)"/>
    <property type="evidence" value="ECO:0007669"/>
    <property type="project" value="EnsemblFungi"/>
</dbReference>
<sequence length="1066" mass="115065">MQLKHQESAGGVVPAVAAAPTELTKLSSSLPFGEVPALASLSGPSYVTAQVLVQQVAYKLSDKIFSFSPETFDLDIAAEEWAAKGEKNIYGSPAALVPLQTRSAAGSFALGYIFSPDFDLKKRHIPQALLAPSAALTQLRQTLDQIALLYGVSSPLVAHVAGLGYAADHGVVAEYDAALRLAEDLGLAVVSSASAYETQHMAVLATLLAAVVPTIHIYDGVRMARETLRIVDTISETGIQHLYQTISAKIPELNKHLDAAGKALEILSLLNNELGTDYQAFEYSGAADAETVLVVFGSAEAQLAKQAVSRLTAAGAKVGVVNVRLYRPFAEEQFLKVLPASVRNIAVLGQVKEGASSDAAIQSALYTDVLTAVSFSGKWAAEPAVSEYKYAASEPVTLDTLTGIFGQTSMVVDGALDKSQTDAAEYSFWEVDDAVSVNVPTVLGKFLARESTTNVYVNKTFDNLVQGGAVRSDIRVSKQPIEAPYAVAEADVTYIGSEKLFKALDVLASAKTGSTVILRLAGFKEDELEKRLSADVRKALKDKDLALFVLDTADVENNAAAVSLLVELSFLKISRPDIEAVELSKLLSAGGHTTTVDEAVSTLGLYLKQVNVPATWAEIPADFVAATLPSGLKPTSFVAYEKETAEPTSQLQSWEAVAKALAFKEAYSTTEALRPELPVKTMTVTVKENRRLTPTTYDRNIFHIEFDLGSSGLTYNIGEALGIHAENDPEQVAAFIASYGLDADALVQVPSREDPNVVETRTVYQSLVQNIDILGKPPKRFYEALAGFATDAAEKAKLEALGGKEGADAFKKLSEEDAVTYVDILADFPSARPSFHELANIVSPMKRREYSIASAQAVTPTSVTLMIVVVNWTDARGRLRTGQATRYLSGLAVGSKVTVSVKPSVMKLPVRDDAPLIMAGLGTGLAPFRAFVQYRAMQKAQGKKIGSILLYMGSRHQREEYLYGEEWEAYLDSGVLTLMGAAFSRDQPEKIYIQDRMRQTMKEIRKAYIEDGGSFYLCGPTWPVPDVTAVLEEAIAEDAKINGKKVNPRNEIEKLKEEGRYVLEVY</sequence>
<organism evidence="19 20">
    <name type="scientific">Thielaviopsis punctulata</name>
    <dbReference type="NCBI Taxonomy" id="72032"/>
    <lineage>
        <taxon>Eukaryota</taxon>
        <taxon>Fungi</taxon>
        <taxon>Dikarya</taxon>
        <taxon>Ascomycota</taxon>
        <taxon>Pezizomycotina</taxon>
        <taxon>Sordariomycetes</taxon>
        <taxon>Hypocreomycetidae</taxon>
        <taxon>Microascales</taxon>
        <taxon>Ceratocystidaceae</taxon>
        <taxon>Thielaviopsis</taxon>
    </lineage>
</organism>
<dbReference type="Gene3D" id="3.40.920.10">
    <property type="entry name" value="Pyruvate-ferredoxin oxidoreductase, PFOR, domain III"/>
    <property type="match status" value="1"/>
</dbReference>
<evidence type="ECO:0000256" key="16">
    <source>
        <dbReference type="ARBA" id="ARBA00052219"/>
    </source>
</evidence>
<dbReference type="InterPro" id="IPR023173">
    <property type="entry name" value="NADPH_Cyt_P450_Rdtase_alpha"/>
</dbReference>
<keyword evidence="7" id="KW-0285">Flavoprotein</keyword>
<dbReference type="GO" id="GO:0051539">
    <property type="term" value="F:4 iron, 4 sulfur cluster binding"/>
    <property type="evidence" value="ECO:0007669"/>
    <property type="project" value="UniProtKB-KW"/>
</dbReference>
<comment type="function">
    <text evidence="17">This enzyme catalyzes the 6-electron reduction of sulfite to sulfide. This is one of several activities required for the biosynthesis of L-cysteine from sulfate.</text>
</comment>
<evidence type="ECO:0000256" key="3">
    <source>
        <dbReference type="ARBA" id="ARBA00004774"/>
    </source>
</evidence>
<dbReference type="Proteomes" id="UP000033483">
    <property type="component" value="Unassembled WGS sequence"/>
</dbReference>
<dbReference type="FunFam" id="3.40.50.970:FF:000052">
    <property type="entry name" value="Sulfite reductase [NADPH] flavoprotein component"/>
    <property type="match status" value="1"/>
</dbReference>
<evidence type="ECO:0000256" key="2">
    <source>
        <dbReference type="ARBA" id="ARBA00001974"/>
    </source>
</evidence>
<dbReference type="GO" id="GO:0000103">
    <property type="term" value="P:sulfate assimilation"/>
    <property type="evidence" value="ECO:0007669"/>
    <property type="project" value="EnsemblFungi"/>
</dbReference>
<evidence type="ECO:0000256" key="17">
    <source>
        <dbReference type="ARBA" id="ARBA00059320"/>
    </source>
</evidence>
<dbReference type="InterPro" id="IPR033412">
    <property type="entry name" value="PFOR_II"/>
</dbReference>
<dbReference type="SUPFAM" id="SSF52343">
    <property type="entry name" value="Ferredoxin reductase-like, C-terminal NADP-linked domain"/>
    <property type="match status" value="1"/>
</dbReference>
<dbReference type="InterPro" id="IPR001433">
    <property type="entry name" value="OxRdtase_FAD/NAD-bd"/>
</dbReference>
<reference evidence="19 20" key="1">
    <citation type="submission" date="2015-03" db="EMBL/GenBank/DDBJ databases">
        <authorList>
            <person name="Radwan O."/>
            <person name="Al-Naeli F.A."/>
            <person name="Rendon G.A."/>
            <person name="Fields C."/>
        </authorList>
    </citation>
    <scope>NUCLEOTIDE SEQUENCE [LARGE SCALE GENOMIC DNA]</scope>
    <source>
        <strain evidence="19">CR-DP1</strain>
    </source>
</reference>
<keyword evidence="20" id="KW-1185">Reference proteome</keyword>
<keyword evidence="10" id="KW-0274">FAD</keyword>
<dbReference type="SUPFAM" id="SSF53323">
    <property type="entry name" value="Pyruvate-ferredoxin oxidoreductase, PFOR, domain III"/>
    <property type="match status" value="1"/>
</dbReference>
<dbReference type="SUPFAM" id="SSF52922">
    <property type="entry name" value="TK C-terminal domain-like"/>
    <property type="match status" value="1"/>
</dbReference>
<evidence type="ECO:0000256" key="15">
    <source>
        <dbReference type="ARBA" id="ARBA00023014"/>
    </source>
</evidence>
<dbReference type="PANTHER" id="PTHR19384:SF109">
    <property type="entry name" value="SULFITE REDUCTASE [NADPH] FLAVOPROTEIN COMPONENT"/>
    <property type="match status" value="1"/>
</dbReference>
<dbReference type="Pfam" id="PF17147">
    <property type="entry name" value="PFOR_II"/>
    <property type="match status" value="1"/>
</dbReference>
<evidence type="ECO:0000256" key="12">
    <source>
        <dbReference type="ARBA" id="ARBA00022982"/>
    </source>
</evidence>
<keyword evidence="12" id="KW-0249">Electron transport</keyword>
<keyword evidence="5" id="KW-0813">Transport</keyword>
<evidence type="ECO:0000256" key="8">
    <source>
        <dbReference type="ARBA" id="ARBA00022643"/>
    </source>
</evidence>
<dbReference type="GO" id="GO:0016903">
    <property type="term" value="F:oxidoreductase activity, acting on the aldehyde or oxo group of donors"/>
    <property type="evidence" value="ECO:0007669"/>
    <property type="project" value="InterPro"/>
</dbReference>
<dbReference type="PANTHER" id="PTHR19384">
    <property type="entry name" value="NITRIC OXIDE SYNTHASE-RELATED"/>
    <property type="match status" value="1"/>
</dbReference>
<dbReference type="InterPro" id="IPR019752">
    <property type="entry name" value="Pyrv/ketoisovalerate_OxRed_cat"/>
</dbReference>
<dbReference type="InterPro" id="IPR017927">
    <property type="entry name" value="FAD-bd_FR_type"/>
</dbReference>
<dbReference type="InterPro" id="IPR039261">
    <property type="entry name" value="FNR_nucleotide-bd"/>
</dbReference>
<dbReference type="InterPro" id="IPR002869">
    <property type="entry name" value="Pyrv_flavodox_OxRed_cen"/>
</dbReference>
<dbReference type="Pfam" id="PF01558">
    <property type="entry name" value="POR"/>
    <property type="match status" value="1"/>
</dbReference>
<dbReference type="Pfam" id="PF00667">
    <property type="entry name" value="FAD_binding_1"/>
    <property type="match status" value="1"/>
</dbReference>
<evidence type="ECO:0000256" key="9">
    <source>
        <dbReference type="ARBA" id="ARBA00022723"/>
    </source>
</evidence>
<dbReference type="InterPro" id="IPR009014">
    <property type="entry name" value="Transketo_C/PFOR_II"/>
</dbReference>
<comment type="cofactor">
    <cofactor evidence="2">
        <name>FAD</name>
        <dbReference type="ChEBI" id="CHEBI:57692"/>
    </cofactor>
</comment>
<comment type="cofactor">
    <cofactor evidence="1">
        <name>FMN</name>
        <dbReference type="ChEBI" id="CHEBI:58210"/>
    </cofactor>
</comment>
<comment type="catalytic activity">
    <reaction evidence="16">
        <text>hydrogen sulfide + 3 NADP(+) + 3 H2O = sulfite + 3 NADPH + 4 H(+)</text>
        <dbReference type="Rhea" id="RHEA:13801"/>
        <dbReference type="ChEBI" id="CHEBI:15377"/>
        <dbReference type="ChEBI" id="CHEBI:15378"/>
        <dbReference type="ChEBI" id="CHEBI:17359"/>
        <dbReference type="ChEBI" id="CHEBI:29919"/>
        <dbReference type="ChEBI" id="CHEBI:57783"/>
        <dbReference type="ChEBI" id="CHEBI:58349"/>
        <dbReference type="EC" id="1.8.1.2"/>
    </reaction>
</comment>
<evidence type="ECO:0000256" key="7">
    <source>
        <dbReference type="ARBA" id="ARBA00022630"/>
    </source>
</evidence>
<keyword evidence="14" id="KW-0408">Iron</keyword>
<gene>
    <name evidence="19" type="ORF">TD95_000418</name>
</gene>
<dbReference type="Gene3D" id="1.20.990.10">
    <property type="entry name" value="NADPH-cytochrome p450 Reductase, Chain A, domain 3"/>
    <property type="match status" value="1"/>
</dbReference>
<dbReference type="Gene3D" id="2.40.30.10">
    <property type="entry name" value="Translation factors"/>
    <property type="match status" value="1"/>
</dbReference>
<evidence type="ECO:0000256" key="5">
    <source>
        <dbReference type="ARBA" id="ARBA00022448"/>
    </source>
</evidence>
<keyword evidence="15" id="KW-0411">Iron-sulfur</keyword>
<protein>
    <recommendedName>
        <fullName evidence="4">assimilatory sulfite reductase (NADPH)</fullName>
        <ecNumber evidence="4">1.8.1.2</ecNumber>
    </recommendedName>
</protein>
<evidence type="ECO:0000256" key="14">
    <source>
        <dbReference type="ARBA" id="ARBA00023004"/>
    </source>
</evidence>
<keyword evidence="9" id="KW-0479">Metal-binding</keyword>
<dbReference type="PROSITE" id="PS51384">
    <property type="entry name" value="FAD_FR"/>
    <property type="match status" value="1"/>
</dbReference>
<evidence type="ECO:0000256" key="6">
    <source>
        <dbReference type="ARBA" id="ARBA00022485"/>
    </source>
</evidence>
<dbReference type="Gene3D" id="3.40.50.970">
    <property type="match status" value="1"/>
</dbReference>
<evidence type="ECO:0000256" key="4">
    <source>
        <dbReference type="ARBA" id="ARBA00012604"/>
    </source>
</evidence>
<dbReference type="FunFam" id="3.40.50.80:FF:000011">
    <property type="entry name" value="Sulfite reductase flavoprotein component"/>
    <property type="match status" value="1"/>
</dbReference>
<dbReference type="GO" id="GO:0004783">
    <property type="term" value="F:sulfite reductase (NADPH) activity"/>
    <property type="evidence" value="ECO:0007669"/>
    <property type="project" value="UniProtKB-EC"/>
</dbReference>
<dbReference type="InterPro" id="IPR003097">
    <property type="entry name" value="CysJ-like_FAD-binding"/>
</dbReference>